<proteinExistence type="predicted"/>
<protein>
    <submittedName>
        <fullName evidence="2">Uncharacterized protein</fullName>
    </submittedName>
</protein>
<dbReference type="AlphaFoldDB" id="A0A4Y9Y2Y9"/>
<dbReference type="Proteomes" id="UP000298390">
    <property type="component" value="Unassembled WGS sequence"/>
</dbReference>
<sequence length="454" mass="49616">MPIQDTGSDDYFAWFSDDDALVAAANQLDPPQALVAPKPFIDHQDVHRYATPARTLVDIEAVLAASTPASEDAVRDLDDEPESNPRTLVYPDMPDDVTKSAVAEALGLVAGTPDGEHSASTILNLSHLSNLSTPAVSSPSMTPGLLPEVAQSALRPLVLASLRNAQVFGESGNDAVWWLDGMPLGDFTVVVQVKQWDYTAGSIHAIVYDDTHSCVAIWDDHTQLPALTEVGPRRGDLVILTARLGFSPEAVLIGDAAADHWQHLVVLAVKLWRPARERSLIAADLVSYAELVDHYDCSVMHEADSLRLEAIRSFVPENPGQPIPDFMWSIDRDIKHAIQGLDADAASTKAIKISIMYRLTRRAKFFVRLSEIVRDISSALLGAGIFNPEVVNSAIAQLISCRTLFQFELLGCITYRLSNPHLLVADPPPIRRDEEFSSERSEDLEGGRDDVYGL</sequence>
<dbReference type="EMBL" id="SEKV01000546">
    <property type="protein sequence ID" value="TFY55957.1"/>
    <property type="molecule type" value="Genomic_DNA"/>
</dbReference>
<dbReference type="PROSITE" id="PS00290">
    <property type="entry name" value="IG_MHC"/>
    <property type="match status" value="1"/>
</dbReference>
<comment type="caution">
    <text evidence="2">The sequence shown here is derived from an EMBL/GenBank/DDBJ whole genome shotgun (WGS) entry which is preliminary data.</text>
</comment>
<evidence type="ECO:0000256" key="1">
    <source>
        <dbReference type="SAM" id="MobiDB-lite"/>
    </source>
</evidence>
<reference evidence="2 3" key="1">
    <citation type="submission" date="2019-01" db="EMBL/GenBank/DDBJ databases">
        <title>Genome sequencing of the rare red list fungi Fomitopsis rosea.</title>
        <authorList>
            <person name="Buettner E."/>
            <person name="Kellner H."/>
        </authorList>
    </citation>
    <scope>NUCLEOTIDE SEQUENCE [LARGE SCALE GENOMIC DNA]</scope>
    <source>
        <strain evidence="2 3">DSM 105464</strain>
    </source>
</reference>
<organism evidence="2 3">
    <name type="scientific">Rhodofomes roseus</name>
    <dbReference type="NCBI Taxonomy" id="34475"/>
    <lineage>
        <taxon>Eukaryota</taxon>
        <taxon>Fungi</taxon>
        <taxon>Dikarya</taxon>
        <taxon>Basidiomycota</taxon>
        <taxon>Agaricomycotina</taxon>
        <taxon>Agaricomycetes</taxon>
        <taxon>Polyporales</taxon>
        <taxon>Rhodofomes</taxon>
    </lineage>
</organism>
<name>A0A4Y9Y2Y9_9APHY</name>
<feature type="region of interest" description="Disordered" evidence="1">
    <location>
        <begin position="433"/>
        <end position="454"/>
    </location>
</feature>
<accession>A0A4Y9Y2Y9</accession>
<gene>
    <name evidence="2" type="ORF">EVJ58_g7922</name>
</gene>
<dbReference type="InterPro" id="IPR003006">
    <property type="entry name" value="Ig/MHC_CS"/>
</dbReference>
<evidence type="ECO:0000313" key="2">
    <source>
        <dbReference type="EMBL" id="TFY55957.1"/>
    </source>
</evidence>
<evidence type="ECO:0000313" key="3">
    <source>
        <dbReference type="Proteomes" id="UP000298390"/>
    </source>
</evidence>